<dbReference type="PANTHER" id="PTHR46825:SF11">
    <property type="entry name" value="PENICILLIN-BINDING PROTEIN 4"/>
    <property type="match status" value="1"/>
</dbReference>
<feature type="chain" id="PRO_5042004942" evidence="3">
    <location>
        <begin position="24"/>
        <end position="555"/>
    </location>
</feature>
<dbReference type="EMBL" id="JASJOU010000004">
    <property type="protein sequence ID" value="MDJ1502107.1"/>
    <property type="molecule type" value="Genomic_DNA"/>
</dbReference>
<dbReference type="RefSeq" id="WP_314511959.1">
    <property type="nucleotide sequence ID" value="NZ_JASJOU010000004.1"/>
</dbReference>
<dbReference type="AlphaFoldDB" id="A0AAE3R5R4"/>
<dbReference type="Pfam" id="PF00144">
    <property type="entry name" value="Beta-lactamase"/>
    <property type="match status" value="1"/>
</dbReference>
<evidence type="ECO:0000259" key="4">
    <source>
        <dbReference type="Pfam" id="PF00144"/>
    </source>
</evidence>
<dbReference type="InterPro" id="IPR050491">
    <property type="entry name" value="AmpC-like"/>
</dbReference>
<feature type="domain" description="Beta-lactamase-related" evidence="4">
    <location>
        <begin position="45"/>
        <end position="346"/>
    </location>
</feature>
<dbReference type="Gene3D" id="3.40.710.10">
    <property type="entry name" value="DD-peptidase/beta-lactamase superfamily"/>
    <property type="match status" value="1"/>
</dbReference>
<dbReference type="Proteomes" id="UP001232063">
    <property type="component" value="Unassembled WGS sequence"/>
</dbReference>
<feature type="signal peptide" evidence="3">
    <location>
        <begin position="1"/>
        <end position="23"/>
    </location>
</feature>
<dbReference type="InterPro" id="IPR001466">
    <property type="entry name" value="Beta-lactam-related"/>
</dbReference>
<keyword evidence="6" id="KW-0378">Hydrolase</keyword>
<comment type="subcellular location">
    <subcellularLocation>
        <location evidence="1">Membrane</location>
    </subcellularLocation>
</comment>
<keyword evidence="3" id="KW-0732">Signal</keyword>
<evidence type="ECO:0000313" key="7">
    <source>
        <dbReference type="Proteomes" id="UP001232063"/>
    </source>
</evidence>
<comment type="caution">
    <text evidence="6">The sequence shown here is derived from an EMBL/GenBank/DDBJ whole genome shotgun (WGS) entry which is preliminary data.</text>
</comment>
<sequence length="555" mass="62442">MTTLKLTAFYLCILFVSVPNVFSQSGKNSYSKEFDILLTNLFSVQSPGGTVLVAKEGRILYQKAFGKANLELNAEMKPDYLFRIGSITKQFTACAILKLSEEGRLSLQDSITRFIKDYPTHGYTITIEHLLTHTSGIKNLTSMPAWNTDFRKKNITPAELVNFFKNEPIDFVPGQAFRYSNSNYILLGYIIELASGKTYEQYLNDSFFKPLGMQHTFADNSGRLIPDRVAGYQKIDENFTNADYLSMTQPYAAGSLLSNVQDLYTWYTAVMNYKVIGQKSLEKAHTPYRLSNGRLTGYGYGWHIGNIQGSKSIRHDGLINGFTTSSLYLPKEKVFVAIFSNCEGTYDLDNTVSKIAAVAIDKPYQWEKISLSSIDLASYEGVYKSETEGERIIAYEDTRLVVYSKGGGKAELVPYAKDRFYLSNQLATLEFAKDITTDSCSFILQSIGTPVFWKRTKKNVQKYSAILLSVEALKRYTGAYQFVPEFVITITLEGNTLYGKATGRGQMKQEILPYAPDKFFAKNLDATLTFTLNEQGVITGMILFQNGEKKAQKIN</sequence>
<dbReference type="InterPro" id="IPR012338">
    <property type="entry name" value="Beta-lactam/transpept-like"/>
</dbReference>
<dbReference type="GO" id="GO:0016020">
    <property type="term" value="C:membrane"/>
    <property type="evidence" value="ECO:0007669"/>
    <property type="project" value="UniProtKB-SubCell"/>
</dbReference>
<reference evidence="6" key="1">
    <citation type="submission" date="2023-05" db="EMBL/GenBank/DDBJ databases">
        <authorList>
            <person name="Zhang X."/>
        </authorList>
    </citation>
    <scope>NUCLEOTIDE SEQUENCE</scope>
    <source>
        <strain evidence="6">BD1B2-1</strain>
    </source>
</reference>
<gene>
    <name evidence="6" type="ORF">QNI22_15680</name>
</gene>
<dbReference type="InterPro" id="IPR021860">
    <property type="entry name" value="Peptidase_S12_Pab87-rel_C"/>
</dbReference>
<dbReference type="GO" id="GO:0016787">
    <property type="term" value="F:hydrolase activity"/>
    <property type="evidence" value="ECO:0007669"/>
    <property type="project" value="UniProtKB-KW"/>
</dbReference>
<proteinExistence type="predicted"/>
<evidence type="ECO:0000256" key="2">
    <source>
        <dbReference type="ARBA" id="ARBA00023136"/>
    </source>
</evidence>
<keyword evidence="2" id="KW-0472">Membrane</keyword>
<evidence type="ECO:0000313" key="6">
    <source>
        <dbReference type="EMBL" id="MDJ1502107.1"/>
    </source>
</evidence>
<organism evidence="6 7">
    <name type="scientific">Xanthocytophaga agilis</name>
    <dbReference type="NCBI Taxonomy" id="3048010"/>
    <lineage>
        <taxon>Bacteria</taxon>
        <taxon>Pseudomonadati</taxon>
        <taxon>Bacteroidota</taxon>
        <taxon>Cytophagia</taxon>
        <taxon>Cytophagales</taxon>
        <taxon>Rhodocytophagaceae</taxon>
        <taxon>Xanthocytophaga</taxon>
    </lineage>
</organism>
<evidence type="ECO:0000256" key="1">
    <source>
        <dbReference type="ARBA" id="ARBA00004370"/>
    </source>
</evidence>
<evidence type="ECO:0000259" key="5">
    <source>
        <dbReference type="Pfam" id="PF11954"/>
    </source>
</evidence>
<protein>
    <submittedName>
        <fullName evidence="6">Serine hydrolase</fullName>
    </submittedName>
</protein>
<dbReference type="Pfam" id="PF11954">
    <property type="entry name" value="DUF3471"/>
    <property type="match status" value="1"/>
</dbReference>
<evidence type="ECO:0000256" key="3">
    <source>
        <dbReference type="SAM" id="SignalP"/>
    </source>
</evidence>
<dbReference type="SUPFAM" id="SSF56601">
    <property type="entry name" value="beta-lactamase/transpeptidase-like"/>
    <property type="match status" value="1"/>
</dbReference>
<dbReference type="PANTHER" id="PTHR46825">
    <property type="entry name" value="D-ALANYL-D-ALANINE-CARBOXYPEPTIDASE/ENDOPEPTIDASE AMPH"/>
    <property type="match status" value="1"/>
</dbReference>
<feature type="domain" description="Peptidase S12 Pab87-related C-terminal" evidence="5">
    <location>
        <begin position="471"/>
        <end position="544"/>
    </location>
</feature>
<accession>A0AAE3R5R4</accession>
<name>A0AAE3R5R4_9BACT</name>
<keyword evidence="7" id="KW-1185">Reference proteome</keyword>